<dbReference type="OrthoDB" id="10027013at2759"/>
<evidence type="ECO:0000259" key="4">
    <source>
        <dbReference type="Pfam" id="PF08241"/>
    </source>
</evidence>
<dbReference type="Gene3D" id="3.40.50.150">
    <property type="entry name" value="Vaccinia Virus protein VP39"/>
    <property type="match status" value="1"/>
</dbReference>
<dbReference type="SUPFAM" id="SSF53335">
    <property type="entry name" value="S-adenosyl-L-methionine-dependent methyltransferases"/>
    <property type="match status" value="1"/>
</dbReference>
<comment type="similarity">
    <text evidence="1">Belongs to the methyltransferase superfamily.</text>
</comment>
<dbReference type="Pfam" id="PF08241">
    <property type="entry name" value="Methyltransf_11"/>
    <property type="match status" value="1"/>
</dbReference>
<dbReference type="GO" id="GO:0008757">
    <property type="term" value="F:S-adenosylmethionine-dependent methyltransferase activity"/>
    <property type="evidence" value="ECO:0007669"/>
    <property type="project" value="InterPro"/>
</dbReference>
<proteinExistence type="inferred from homology"/>
<keyword evidence="3 5" id="KW-0808">Transferase</keyword>
<dbReference type="CDD" id="cd02440">
    <property type="entry name" value="AdoMet_MTases"/>
    <property type="match status" value="1"/>
</dbReference>
<evidence type="ECO:0000256" key="3">
    <source>
        <dbReference type="ARBA" id="ARBA00022679"/>
    </source>
</evidence>
<dbReference type="InterPro" id="IPR013216">
    <property type="entry name" value="Methyltransf_11"/>
</dbReference>
<reference evidence="5" key="1">
    <citation type="journal article" date="2020" name="Stud. Mycol.">
        <title>101 Dothideomycetes genomes: a test case for predicting lifestyles and emergence of pathogens.</title>
        <authorList>
            <person name="Haridas S."/>
            <person name="Albert R."/>
            <person name="Binder M."/>
            <person name="Bloem J."/>
            <person name="Labutti K."/>
            <person name="Salamov A."/>
            <person name="Andreopoulos B."/>
            <person name="Baker S."/>
            <person name="Barry K."/>
            <person name="Bills G."/>
            <person name="Bluhm B."/>
            <person name="Cannon C."/>
            <person name="Castanera R."/>
            <person name="Culley D."/>
            <person name="Daum C."/>
            <person name="Ezra D."/>
            <person name="Gonzalez J."/>
            <person name="Henrissat B."/>
            <person name="Kuo A."/>
            <person name="Liang C."/>
            <person name="Lipzen A."/>
            <person name="Lutzoni F."/>
            <person name="Magnuson J."/>
            <person name="Mondo S."/>
            <person name="Nolan M."/>
            <person name="Ohm R."/>
            <person name="Pangilinan J."/>
            <person name="Park H.-J."/>
            <person name="Ramirez L."/>
            <person name="Alfaro M."/>
            <person name="Sun H."/>
            <person name="Tritt A."/>
            <person name="Yoshinaga Y."/>
            <person name="Zwiers L.-H."/>
            <person name="Turgeon B."/>
            <person name="Goodwin S."/>
            <person name="Spatafora J."/>
            <person name="Crous P."/>
            <person name="Grigoriev I."/>
        </authorList>
    </citation>
    <scope>NUCLEOTIDE SEQUENCE</scope>
    <source>
        <strain evidence="5">CBS 675.92</strain>
    </source>
</reference>
<dbReference type="EMBL" id="ML977009">
    <property type="protein sequence ID" value="KAF1952596.1"/>
    <property type="molecule type" value="Genomic_DNA"/>
</dbReference>
<evidence type="ECO:0000256" key="1">
    <source>
        <dbReference type="ARBA" id="ARBA00008361"/>
    </source>
</evidence>
<dbReference type="GO" id="GO:0032259">
    <property type="term" value="P:methylation"/>
    <property type="evidence" value="ECO:0007669"/>
    <property type="project" value="UniProtKB-KW"/>
</dbReference>
<accession>A0A6A5TP68</accession>
<evidence type="ECO:0000313" key="5">
    <source>
        <dbReference type="EMBL" id="KAF1952596.1"/>
    </source>
</evidence>
<dbReference type="InterPro" id="IPR051052">
    <property type="entry name" value="Diverse_substrate_MTase"/>
</dbReference>
<gene>
    <name evidence="5" type="ORF">CC80DRAFT_170728</name>
</gene>
<dbReference type="Proteomes" id="UP000800035">
    <property type="component" value="Unassembled WGS sequence"/>
</dbReference>
<protein>
    <submittedName>
        <fullName evidence="5">S-adenosyl-L-methionine-dependent methyltransferase</fullName>
    </submittedName>
</protein>
<dbReference type="PANTHER" id="PTHR44942:SF4">
    <property type="entry name" value="METHYLTRANSFERASE TYPE 11 DOMAIN-CONTAINING PROTEIN"/>
    <property type="match status" value="1"/>
</dbReference>
<dbReference type="InterPro" id="IPR029063">
    <property type="entry name" value="SAM-dependent_MTases_sf"/>
</dbReference>
<dbReference type="PANTHER" id="PTHR44942">
    <property type="entry name" value="METHYLTRANSF_11 DOMAIN-CONTAINING PROTEIN"/>
    <property type="match status" value="1"/>
</dbReference>
<sequence length="342" mass="38174">MASLDPKTKSTYATTDWEHYRQGRPPYPQSLTRIIYGYRSRHPSAQWTRLVDIGAGSGVASTNFMPDFKVLHISDPSAANLDQARTFLPNWAQTHGHNPTLEYSVASGEEAHVGVGEGNADLVICATAAHFIDPDGLAESIARMLRPGGTMAVFSYWMPTFPGRSKEFHDVFERVWDELVVKSLLSGEKGKDDPSQTRLAKVVQRRMSGKGVLDSVPIPQELFTDAQRVYINAKSGEIAYRAIFEKFLPAGGEPWGIAKVDSGEKIVHYATGTDEEAEGWLFEVDRKWLSNFVNTIRPANSNMTEEEAREAYAEWNKVFDEECGDGVLRVLWPAYLVLATRK</sequence>
<evidence type="ECO:0000256" key="2">
    <source>
        <dbReference type="ARBA" id="ARBA00022603"/>
    </source>
</evidence>
<feature type="domain" description="Methyltransferase type 11" evidence="4">
    <location>
        <begin position="51"/>
        <end position="152"/>
    </location>
</feature>
<organism evidence="5 6">
    <name type="scientific">Byssothecium circinans</name>
    <dbReference type="NCBI Taxonomy" id="147558"/>
    <lineage>
        <taxon>Eukaryota</taxon>
        <taxon>Fungi</taxon>
        <taxon>Dikarya</taxon>
        <taxon>Ascomycota</taxon>
        <taxon>Pezizomycotina</taxon>
        <taxon>Dothideomycetes</taxon>
        <taxon>Pleosporomycetidae</taxon>
        <taxon>Pleosporales</taxon>
        <taxon>Massarineae</taxon>
        <taxon>Massarinaceae</taxon>
        <taxon>Byssothecium</taxon>
    </lineage>
</organism>
<evidence type="ECO:0000313" key="6">
    <source>
        <dbReference type="Proteomes" id="UP000800035"/>
    </source>
</evidence>
<keyword evidence="2 5" id="KW-0489">Methyltransferase</keyword>
<keyword evidence="6" id="KW-1185">Reference proteome</keyword>
<dbReference type="AlphaFoldDB" id="A0A6A5TP68"/>
<name>A0A6A5TP68_9PLEO</name>